<dbReference type="InterPro" id="IPR029447">
    <property type="entry name" value="DUF4439"/>
</dbReference>
<dbReference type="Pfam" id="PF14530">
    <property type="entry name" value="DUF4439"/>
    <property type="match status" value="1"/>
</dbReference>
<sequence length="368" mass="36628">MSAPDHPTSRRRPVPLRRAVTLVVVAATATLLTGCGLRLETPPPVEPSPDAVEHVRGRTVDDALGLAQDARTLLDAAPAEPVAAVLADVAAFGELHAEQLGGVYDSGLPEPTPSASPSSTTASPAPTAESVLAELAEDAATALADADAVPDGPLARLVGSVATARTDLAGRLATALGLPAPEIALRAGVDGTPEGGADQPPTPSATPTPGSAADEAPAPAGLDRADLDALTLAHDEAGYALEVVAAKLEGDPRTLARQTAAGHRDAAERWATSAGTAGQLDDPRRVAYALPAGLDDPTVAAGVARGAESAVADTYATLVASADAGARAELLTGLADATRQARAWGATPVAFPGMPELAAEPLPTPTAG</sequence>
<proteinExistence type="predicted"/>
<dbReference type="Proteomes" id="UP000288246">
    <property type="component" value="Unassembled WGS sequence"/>
</dbReference>
<evidence type="ECO:0000256" key="1">
    <source>
        <dbReference type="SAM" id="MobiDB-lite"/>
    </source>
</evidence>
<evidence type="ECO:0000259" key="2">
    <source>
        <dbReference type="Pfam" id="PF14530"/>
    </source>
</evidence>
<evidence type="ECO:0000313" key="4">
    <source>
        <dbReference type="Proteomes" id="UP000288246"/>
    </source>
</evidence>
<feature type="compositionally biased region" description="Low complexity" evidence="1">
    <location>
        <begin position="207"/>
        <end position="219"/>
    </location>
</feature>
<feature type="region of interest" description="Disordered" evidence="1">
    <location>
        <begin position="103"/>
        <end position="127"/>
    </location>
</feature>
<dbReference type="InterPro" id="IPR012347">
    <property type="entry name" value="Ferritin-like"/>
</dbReference>
<dbReference type="AlphaFoldDB" id="A0A401UZB8"/>
<dbReference type="EMBL" id="BHYL01000113">
    <property type="protein sequence ID" value="GCD20039.1"/>
    <property type="molecule type" value="Genomic_DNA"/>
</dbReference>
<keyword evidence="4" id="KW-1185">Reference proteome</keyword>
<reference evidence="3 4" key="1">
    <citation type="submission" date="2018-11" db="EMBL/GenBank/DDBJ databases">
        <title>Draft genome sequence of Cellulomonas takizawaensis strain TKZ-21.</title>
        <authorList>
            <person name="Yamamura H."/>
            <person name="Hayashi T."/>
            <person name="Hamada M."/>
            <person name="Serisawa Y."/>
            <person name="Matsuyama K."/>
            <person name="Nakagawa Y."/>
            <person name="Otoguro M."/>
            <person name="Yanagida F."/>
            <person name="Hayakawa M."/>
        </authorList>
    </citation>
    <scope>NUCLEOTIDE SEQUENCE [LARGE SCALE GENOMIC DNA]</scope>
    <source>
        <strain evidence="3 4">TKZ-21</strain>
    </source>
</reference>
<dbReference type="SUPFAM" id="SSF47240">
    <property type="entry name" value="Ferritin-like"/>
    <property type="match status" value="1"/>
</dbReference>
<gene>
    <name evidence="3" type="ORF">CTKZ_16010</name>
</gene>
<feature type="region of interest" description="Disordered" evidence="1">
    <location>
        <begin position="186"/>
        <end position="219"/>
    </location>
</feature>
<organism evidence="3 4">
    <name type="scientific">Cellulomonas algicola</name>
    <dbReference type="NCBI Taxonomy" id="2071633"/>
    <lineage>
        <taxon>Bacteria</taxon>
        <taxon>Bacillati</taxon>
        <taxon>Actinomycetota</taxon>
        <taxon>Actinomycetes</taxon>
        <taxon>Micrococcales</taxon>
        <taxon>Cellulomonadaceae</taxon>
        <taxon>Cellulomonas</taxon>
    </lineage>
</organism>
<dbReference type="OrthoDB" id="5147836at2"/>
<dbReference type="RefSeq" id="WP_124342557.1">
    <property type="nucleotide sequence ID" value="NZ_BHYL01000113.1"/>
</dbReference>
<feature type="domain" description="DUF4439" evidence="2">
    <location>
        <begin position="234"/>
        <end position="356"/>
    </location>
</feature>
<protein>
    <recommendedName>
        <fullName evidence="2">DUF4439 domain-containing protein</fullName>
    </recommendedName>
</protein>
<dbReference type="Gene3D" id="1.20.1260.10">
    <property type="match status" value="1"/>
</dbReference>
<dbReference type="InterPro" id="IPR009078">
    <property type="entry name" value="Ferritin-like_SF"/>
</dbReference>
<accession>A0A401UZB8</accession>
<comment type="caution">
    <text evidence="3">The sequence shown here is derived from an EMBL/GenBank/DDBJ whole genome shotgun (WGS) entry which is preliminary data.</text>
</comment>
<evidence type="ECO:0000313" key="3">
    <source>
        <dbReference type="EMBL" id="GCD20039.1"/>
    </source>
</evidence>
<name>A0A401UZB8_9CELL</name>
<feature type="compositionally biased region" description="Low complexity" evidence="1">
    <location>
        <begin position="113"/>
        <end position="127"/>
    </location>
</feature>